<keyword evidence="4" id="KW-0378">Hydrolase</keyword>
<dbReference type="EMBL" id="KQ988199">
    <property type="protein sequence ID" value="KZV56463.1"/>
    <property type="molecule type" value="Genomic_DNA"/>
</dbReference>
<evidence type="ECO:0000256" key="1">
    <source>
        <dbReference type="ARBA" id="ARBA00009614"/>
    </source>
</evidence>
<keyword evidence="2" id="KW-0645">Protease</keyword>
<feature type="binding site" evidence="9">
    <location>
        <position position="236"/>
    </location>
    <ligand>
        <name>Ca(2+)</name>
        <dbReference type="ChEBI" id="CHEBI:29108"/>
        <label>3</label>
    </ligand>
</feature>
<comment type="cofactor">
    <cofactor evidence="9">
        <name>Zn(2+)</name>
        <dbReference type="ChEBI" id="CHEBI:29105"/>
    </cofactor>
    <text evidence="9">Binds 2 Zn(2+) ions per subunit.</text>
</comment>
<feature type="binding site" evidence="8">
    <location>
        <position position="260"/>
    </location>
    <ligand>
        <name>Zn(2+)</name>
        <dbReference type="ChEBI" id="CHEBI:29105"/>
        <label>2</label>
        <note>catalytic</note>
    </ligand>
</feature>
<feature type="domain" description="Peptidase metallopeptidase" evidence="10">
    <location>
        <begin position="145"/>
        <end position="305"/>
    </location>
</feature>
<evidence type="ECO:0000313" key="12">
    <source>
        <dbReference type="Proteomes" id="UP000250235"/>
    </source>
</evidence>
<protein>
    <submittedName>
        <fullName evidence="11">Metalloendoprotein 1-like</fullName>
    </submittedName>
</protein>
<dbReference type="PANTHER" id="PTHR10201">
    <property type="entry name" value="MATRIX METALLOPROTEINASE"/>
    <property type="match status" value="1"/>
</dbReference>
<dbReference type="Pfam" id="PF00413">
    <property type="entry name" value="Peptidase_M10"/>
    <property type="match status" value="1"/>
</dbReference>
<feature type="binding site" evidence="9">
    <location>
        <position position="209"/>
    </location>
    <ligand>
        <name>Zn(2+)</name>
        <dbReference type="ChEBI" id="CHEBI:29105"/>
        <label>1</label>
    </ligand>
</feature>
<dbReference type="GO" id="GO:0006508">
    <property type="term" value="P:proteolysis"/>
    <property type="evidence" value="ECO:0007669"/>
    <property type="project" value="UniProtKB-KW"/>
</dbReference>
<feature type="binding site" evidence="9">
    <location>
        <position position="211"/>
    </location>
    <ligand>
        <name>Zn(2+)</name>
        <dbReference type="ChEBI" id="CHEBI:29105"/>
        <label>1</label>
    </ligand>
</feature>
<feature type="binding site" evidence="8">
    <location>
        <position position="264"/>
    </location>
    <ligand>
        <name>Zn(2+)</name>
        <dbReference type="ChEBI" id="CHEBI:29105"/>
        <label>2</label>
        <note>catalytic</note>
    </ligand>
</feature>
<keyword evidence="6" id="KW-0482">Metalloprotease</keyword>
<feature type="binding site" evidence="9">
    <location>
        <position position="239"/>
    </location>
    <ligand>
        <name>Ca(2+)</name>
        <dbReference type="ChEBI" id="CHEBI:29108"/>
        <label>1</label>
    </ligand>
</feature>
<evidence type="ECO:0000256" key="7">
    <source>
        <dbReference type="PIRSR" id="PIRSR001191-1"/>
    </source>
</evidence>
<dbReference type="CDD" id="cd04278">
    <property type="entry name" value="ZnMc_MMP"/>
    <property type="match status" value="1"/>
</dbReference>
<accession>A0A2Z7DG09</accession>
<keyword evidence="3 8" id="KW-0479">Metal-binding</keyword>
<comment type="similarity">
    <text evidence="1">Belongs to the peptidase M10A family. Matrix metalloproteinases (MMPs) subfamily.</text>
</comment>
<feature type="binding site" evidence="9">
    <location>
        <position position="278"/>
    </location>
    <ligand>
        <name>Zn(2+)</name>
        <dbReference type="ChEBI" id="CHEBI:29105"/>
        <label>2</label>
        <note>catalytic</note>
    </ligand>
</feature>
<dbReference type="OrthoDB" id="907195at2759"/>
<dbReference type="InterPro" id="IPR024079">
    <property type="entry name" value="MetalloPept_cat_dom_sf"/>
</dbReference>
<dbReference type="Proteomes" id="UP000250235">
    <property type="component" value="Unassembled WGS sequence"/>
</dbReference>
<dbReference type="Pfam" id="PF01471">
    <property type="entry name" value="PG_binding_1"/>
    <property type="match status" value="1"/>
</dbReference>
<organism evidence="11 12">
    <name type="scientific">Dorcoceras hygrometricum</name>
    <dbReference type="NCBI Taxonomy" id="472368"/>
    <lineage>
        <taxon>Eukaryota</taxon>
        <taxon>Viridiplantae</taxon>
        <taxon>Streptophyta</taxon>
        <taxon>Embryophyta</taxon>
        <taxon>Tracheophyta</taxon>
        <taxon>Spermatophyta</taxon>
        <taxon>Magnoliopsida</taxon>
        <taxon>eudicotyledons</taxon>
        <taxon>Gunneridae</taxon>
        <taxon>Pentapetalae</taxon>
        <taxon>asterids</taxon>
        <taxon>lamiids</taxon>
        <taxon>Lamiales</taxon>
        <taxon>Gesneriaceae</taxon>
        <taxon>Didymocarpoideae</taxon>
        <taxon>Trichosporeae</taxon>
        <taxon>Loxocarpinae</taxon>
        <taxon>Dorcoceras</taxon>
    </lineage>
</organism>
<dbReference type="SUPFAM" id="SSF47090">
    <property type="entry name" value="PGBD-like"/>
    <property type="match status" value="1"/>
</dbReference>
<feature type="binding site" description="in inhibited form" evidence="9">
    <location>
        <position position="119"/>
    </location>
    <ligand>
        <name>Zn(2+)</name>
        <dbReference type="ChEBI" id="CHEBI:29105"/>
        <label>2</label>
        <note>catalytic</note>
    </ligand>
</feature>
<dbReference type="InterPro" id="IPR006026">
    <property type="entry name" value="Peptidase_Metallo"/>
</dbReference>
<feature type="binding site" evidence="9">
    <location>
        <position position="234"/>
    </location>
    <ligand>
        <name>Zn(2+)</name>
        <dbReference type="ChEBI" id="CHEBI:29105"/>
        <label>1</label>
    </ligand>
</feature>
<dbReference type="GO" id="GO:0030198">
    <property type="term" value="P:extracellular matrix organization"/>
    <property type="evidence" value="ECO:0007669"/>
    <property type="project" value="TreeGrafter"/>
</dbReference>
<feature type="binding site" evidence="9">
    <location>
        <position position="224"/>
    </location>
    <ligand>
        <name>Zn(2+)</name>
        <dbReference type="ChEBI" id="CHEBI:29105"/>
        <label>1</label>
    </ligand>
</feature>
<dbReference type="PIRSF" id="PIRSF001191">
    <property type="entry name" value="Peptidase_M10A_matrix"/>
    <property type="match status" value="1"/>
</dbReference>
<keyword evidence="12" id="KW-1185">Reference proteome</keyword>
<keyword evidence="9" id="KW-0106">Calcium</keyword>
<dbReference type="GO" id="GO:0004222">
    <property type="term" value="F:metalloendopeptidase activity"/>
    <property type="evidence" value="ECO:0007669"/>
    <property type="project" value="InterPro"/>
</dbReference>
<dbReference type="InterPro" id="IPR033739">
    <property type="entry name" value="M10A_MMP"/>
</dbReference>
<sequence>MEIKIMKASKVASPYNLLFFAVLIICYADSSNSLSSPLKFLKGLNGTQKGDRANGLIELRKYLQHFGYMDVRGDSMHRDDDFFDETLESAIKEYQNYYSLNTTGFLDEETVALLSKPRCGIPDRKTTLVSEHIDHLSNMSARYQVIRAWPPNMRTLTFFSYMDEDDFSLLESNAIAIAMGTWADVCPIKFRYSGFSNARIRIRFKRWEHGDGLPFDGQGGIVAHAFYPTSGELHFDEDENWVTSRMVKPDELDMQSVALHELGHMLGLGHSQNAEAVMFSIFDYGYIKRDLGRDDILGIRALYPS</sequence>
<evidence type="ECO:0000256" key="2">
    <source>
        <dbReference type="ARBA" id="ARBA00022670"/>
    </source>
</evidence>
<evidence type="ECO:0000256" key="6">
    <source>
        <dbReference type="ARBA" id="ARBA00023049"/>
    </source>
</evidence>
<dbReference type="InterPro" id="IPR001818">
    <property type="entry name" value="Pept_M10_metallopeptidase"/>
</dbReference>
<dbReference type="GO" id="GO:0008270">
    <property type="term" value="F:zinc ion binding"/>
    <property type="evidence" value="ECO:0007669"/>
    <property type="project" value="InterPro"/>
</dbReference>
<dbReference type="GO" id="GO:0031012">
    <property type="term" value="C:extracellular matrix"/>
    <property type="evidence" value="ECO:0007669"/>
    <property type="project" value="InterPro"/>
</dbReference>
<evidence type="ECO:0000259" key="10">
    <source>
        <dbReference type="SMART" id="SM00235"/>
    </source>
</evidence>
<evidence type="ECO:0000256" key="4">
    <source>
        <dbReference type="ARBA" id="ARBA00022801"/>
    </source>
</evidence>
<proteinExistence type="inferred from homology"/>
<evidence type="ECO:0000256" key="5">
    <source>
        <dbReference type="ARBA" id="ARBA00022833"/>
    </source>
</evidence>
<gene>
    <name evidence="11" type="ORF">F511_08361</name>
</gene>
<evidence type="ECO:0000256" key="3">
    <source>
        <dbReference type="ARBA" id="ARBA00022723"/>
    </source>
</evidence>
<dbReference type="InterPro" id="IPR021190">
    <property type="entry name" value="Pept_M10A"/>
</dbReference>
<dbReference type="GO" id="GO:0030574">
    <property type="term" value="P:collagen catabolic process"/>
    <property type="evidence" value="ECO:0007669"/>
    <property type="project" value="TreeGrafter"/>
</dbReference>
<dbReference type="PRINTS" id="PR00138">
    <property type="entry name" value="MATRIXIN"/>
</dbReference>
<feature type="binding site" evidence="8">
    <location>
        <position position="270"/>
    </location>
    <ligand>
        <name>Zn(2+)</name>
        <dbReference type="ChEBI" id="CHEBI:29105"/>
        <label>2</label>
        <note>catalytic</note>
    </ligand>
</feature>
<dbReference type="InterPro" id="IPR036365">
    <property type="entry name" value="PGBD-like_sf"/>
</dbReference>
<feature type="binding site" evidence="9">
    <location>
        <position position="239"/>
    </location>
    <ligand>
        <name>Ca(2+)</name>
        <dbReference type="ChEBI" id="CHEBI:29108"/>
        <label>3</label>
    </ligand>
</feature>
<dbReference type="AlphaFoldDB" id="A0A2Z7DG09"/>
<name>A0A2Z7DG09_9LAMI</name>
<feature type="binding site" evidence="9">
    <location>
        <position position="217"/>
    </location>
    <ligand>
        <name>Ca(2+)</name>
        <dbReference type="ChEBI" id="CHEBI:29108"/>
        <label>3</label>
    </ligand>
</feature>
<keyword evidence="5 8" id="KW-0862">Zinc</keyword>
<comment type="cofactor">
    <cofactor evidence="9">
        <name>Ca(2+)</name>
        <dbReference type="ChEBI" id="CHEBI:29108"/>
    </cofactor>
    <text evidence="9">Can bind about 5 Ca(2+) ions per subunit.</text>
</comment>
<dbReference type="InterPro" id="IPR002477">
    <property type="entry name" value="Peptidoglycan-bd-like"/>
</dbReference>
<evidence type="ECO:0000256" key="8">
    <source>
        <dbReference type="PIRSR" id="PIRSR001191-2"/>
    </source>
</evidence>
<dbReference type="SUPFAM" id="SSF55486">
    <property type="entry name" value="Metalloproteases ('zincins'), catalytic domain"/>
    <property type="match status" value="1"/>
</dbReference>
<dbReference type="Gene3D" id="3.40.390.10">
    <property type="entry name" value="Collagenase (Catalytic Domain)"/>
    <property type="match status" value="1"/>
</dbReference>
<dbReference type="SMART" id="SM00235">
    <property type="entry name" value="ZnMc"/>
    <property type="match status" value="1"/>
</dbReference>
<reference evidence="11 12" key="1">
    <citation type="journal article" date="2015" name="Proc. Natl. Acad. Sci. U.S.A.">
        <title>The resurrection genome of Boea hygrometrica: A blueprint for survival of dehydration.</title>
        <authorList>
            <person name="Xiao L."/>
            <person name="Yang G."/>
            <person name="Zhang L."/>
            <person name="Yang X."/>
            <person name="Zhao S."/>
            <person name="Ji Z."/>
            <person name="Zhou Q."/>
            <person name="Hu M."/>
            <person name="Wang Y."/>
            <person name="Chen M."/>
            <person name="Xu Y."/>
            <person name="Jin H."/>
            <person name="Xiao X."/>
            <person name="Hu G."/>
            <person name="Bao F."/>
            <person name="Hu Y."/>
            <person name="Wan P."/>
            <person name="Li L."/>
            <person name="Deng X."/>
            <person name="Kuang T."/>
            <person name="Xiang C."/>
            <person name="Zhu J.K."/>
            <person name="Oliver M.J."/>
            <person name="He Y."/>
        </authorList>
    </citation>
    <scope>NUCLEOTIDE SEQUENCE [LARGE SCALE GENOMIC DNA]</scope>
    <source>
        <strain evidence="12">cv. XS01</strain>
    </source>
</reference>
<evidence type="ECO:0000313" key="11">
    <source>
        <dbReference type="EMBL" id="KZV56463.1"/>
    </source>
</evidence>
<feature type="active site" evidence="7">
    <location>
        <position position="261"/>
    </location>
</feature>
<evidence type="ECO:0000256" key="9">
    <source>
        <dbReference type="PIRSR" id="PIRSR621190-2"/>
    </source>
</evidence>
<feature type="binding site" evidence="9">
    <location>
        <position position="216"/>
    </location>
    <ligand>
        <name>Ca(2+)</name>
        <dbReference type="ChEBI" id="CHEBI:29108"/>
        <label>3</label>
    </ligand>
</feature>
<dbReference type="PANTHER" id="PTHR10201:SF304">
    <property type="entry name" value="PEPTIDASE METALLOPEPTIDASE DOMAIN-CONTAINING PROTEIN"/>
    <property type="match status" value="1"/>
</dbReference>